<dbReference type="InterPro" id="IPR027417">
    <property type="entry name" value="P-loop_NTPase"/>
</dbReference>
<dbReference type="Gene3D" id="3.40.50.300">
    <property type="entry name" value="P-loop containing nucleotide triphosphate hydrolases"/>
    <property type="match status" value="1"/>
</dbReference>
<keyword evidence="1" id="KW-0472">Membrane</keyword>
<sequence>MYGDEAMRAADGKLEEKYARSLERQKEYNEKRFLLDEEFKAWENAKQRKLKEEKEYKSFFLEQRANNLDGEENGPVKMAIDQLRKDGNADRKPFFFYIKEILFVLVFIVLLTSGLLALRFYTSPATDWLTAYKAFTYVAWVGYLLLAATVILFYCALGVRKKGNNPPLFELSSDRLVLIVSISIIGSHGLDRRLVDVWTISENPHIGSWMSLFSFYASVLALAYLLAGIALAFVRGNEGENHVPAAINSDRPIGDWTEDLLSRREFAEHITRFICRRGEDSLTVGLFGEWGSGKSSIFNMTKGLIPKKNTIAFEFKPWYFGVNTHDIIHKFLLQFLEEVQADKQRNVQLNKLLRKYIQALASVSLRPPGAVISVKDFLDKSFADVDSLSVNSLKKEIDACLKKLDKKIVVFIDDIDRLDSQEIQMVFKVVRLVADFPNTIYILAMDEQVIVDALGASFYKELSIGKEESRKLGQKYLEKFIQVPLYLPKADYQAVAKLCWNGLERTLEEINSKILDDTEAPKAEEFVYQATFLHLTPRNVKRYLNLVEVFVPMMEDKVNARDLLYLLLIKVTSPSLYEHIYYHSILFLNEFKEPNSAQNAYNSLINAIPDIAAYSNILVELFPQTTSMFNSRKRTDQDKEQWEKQRRICSGKHFAEYYTYAINDFVTKQDIEKYVSSLSGSADKKEHISAYSRLLERASAFELNQMIFERVASDDSVRIKINYMDVLISRYSALFDKRNEKETSLEKHFTLKAIMDIALYVKKSIPETSLFYDTHANGTLGVIANLYGRYHEVEGMPDLAKMFLDRIESYNSLDHFIDSMFINDSLLIFELWTQIDSVHKERILNKWLGNIDQLEQLIRLTYEFNYDLTTPIEKQDEKSILYPLYQTLKHLPLDTVVRIIGSHDKSLSSNEINGFIEVYSNLDTLLYRYFRKLYEEAKVNNTNVFKTDATINYAGLVKSKGYKAGWIKSFELISEIELYHSELRQ</sequence>
<dbReference type="PANTHER" id="PTHR22674:SF6">
    <property type="entry name" value="NTPASE KAP FAMILY P-LOOP DOMAIN-CONTAINING PROTEIN 1"/>
    <property type="match status" value="1"/>
</dbReference>
<evidence type="ECO:0000313" key="4">
    <source>
        <dbReference type="Proteomes" id="UP000515679"/>
    </source>
</evidence>
<dbReference type="EMBL" id="CP041969">
    <property type="protein sequence ID" value="QMV43643.1"/>
    <property type="molecule type" value="Genomic_DNA"/>
</dbReference>
<dbReference type="AlphaFoldDB" id="A0A7G5C359"/>
<reference evidence="3 4" key="1">
    <citation type="submission" date="2019-07" db="EMBL/GenBank/DDBJ databases">
        <authorList>
            <person name="Kim J.K."/>
            <person name="Cheong H.-M."/>
            <person name="Choi Y."/>
            <person name="Hwang K.J."/>
            <person name="Lee S."/>
            <person name="Choi C."/>
        </authorList>
    </citation>
    <scope>NUCLEOTIDE SEQUENCE [LARGE SCALE GENOMIC DNA]</scope>
    <source>
        <strain evidence="3 4">KS 22</strain>
    </source>
</reference>
<keyword evidence="1" id="KW-1133">Transmembrane helix</keyword>
<feature type="domain" description="KAP NTPase" evidence="2">
    <location>
        <begin position="263"/>
        <end position="552"/>
    </location>
</feature>
<protein>
    <recommendedName>
        <fullName evidence="2">KAP NTPase domain-containing protein</fullName>
    </recommendedName>
</protein>
<proteinExistence type="predicted"/>
<evidence type="ECO:0000256" key="1">
    <source>
        <dbReference type="SAM" id="Phobius"/>
    </source>
</evidence>
<dbReference type="InterPro" id="IPR011646">
    <property type="entry name" value="KAP_P-loop"/>
</dbReference>
<organism evidence="3 4">
    <name type="scientific">Cohnella cholangitidis</name>
    <dbReference type="NCBI Taxonomy" id="2598458"/>
    <lineage>
        <taxon>Bacteria</taxon>
        <taxon>Bacillati</taxon>
        <taxon>Bacillota</taxon>
        <taxon>Bacilli</taxon>
        <taxon>Bacillales</taxon>
        <taxon>Paenibacillaceae</taxon>
        <taxon>Cohnella</taxon>
    </lineage>
</organism>
<dbReference type="Proteomes" id="UP000515679">
    <property type="component" value="Chromosome"/>
</dbReference>
<dbReference type="PANTHER" id="PTHR22674">
    <property type="entry name" value="NTPASE, KAP FAMILY P-LOOP DOMAIN-CONTAINING 1"/>
    <property type="match status" value="1"/>
</dbReference>
<feature type="transmembrane region" description="Helical" evidence="1">
    <location>
        <begin position="134"/>
        <end position="155"/>
    </location>
</feature>
<gene>
    <name evidence="3" type="ORF">FPL14_22550</name>
</gene>
<evidence type="ECO:0000259" key="2">
    <source>
        <dbReference type="Pfam" id="PF07693"/>
    </source>
</evidence>
<dbReference type="InterPro" id="IPR052754">
    <property type="entry name" value="NTPase_KAP_P-loop"/>
</dbReference>
<keyword evidence="1" id="KW-0812">Transmembrane</keyword>
<keyword evidence="4" id="KW-1185">Reference proteome</keyword>
<dbReference type="SUPFAM" id="SSF52540">
    <property type="entry name" value="P-loop containing nucleoside triphosphate hydrolases"/>
    <property type="match status" value="1"/>
</dbReference>
<name>A0A7G5C359_9BACL</name>
<feature type="transmembrane region" description="Helical" evidence="1">
    <location>
        <begin position="215"/>
        <end position="234"/>
    </location>
</feature>
<feature type="transmembrane region" description="Helical" evidence="1">
    <location>
        <begin position="101"/>
        <end position="122"/>
    </location>
</feature>
<accession>A0A7G5C359</accession>
<evidence type="ECO:0000313" key="3">
    <source>
        <dbReference type="EMBL" id="QMV43643.1"/>
    </source>
</evidence>
<dbReference type="Pfam" id="PF07693">
    <property type="entry name" value="KAP_NTPase"/>
    <property type="match status" value="1"/>
</dbReference>
<dbReference type="KEGG" id="cchl:FPL14_22550"/>